<comment type="caution">
    <text evidence="2">The sequence shown here is derived from an EMBL/GenBank/DDBJ whole genome shotgun (WGS) entry which is preliminary data.</text>
</comment>
<reference evidence="3" key="1">
    <citation type="journal article" date="2019" name="Int. J. Syst. Evol. Microbiol.">
        <title>The Global Catalogue of Microorganisms (GCM) 10K type strain sequencing project: providing services to taxonomists for standard genome sequencing and annotation.</title>
        <authorList>
            <consortium name="The Broad Institute Genomics Platform"/>
            <consortium name="The Broad Institute Genome Sequencing Center for Infectious Disease"/>
            <person name="Wu L."/>
            <person name="Ma J."/>
        </authorList>
    </citation>
    <scope>NUCLEOTIDE SEQUENCE [LARGE SCALE GENOMIC DNA]</scope>
    <source>
        <strain evidence="3">NBRC 106348</strain>
    </source>
</reference>
<dbReference type="Proteomes" id="UP001157091">
    <property type="component" value="Unassembled WGS sequence"/>
</dbReference>
<proteinExistence type="predicted"/>
<name>A0ABQ6I0L0_9MICO</name>
<accession>A0ABQ6I0L0</accession>
<gene>
    <name evidence="2" type="ORF">GCM10025864_20390</name>
</gene>
<feature type="region of interest" description="Disordered" evidence="1">
    <location>
        <begin position="1"/>
        <end position="33"/>
    </location>
</feature>
<keyword evidence="3" id="KW-1185">Reference proteome</keyword>
<protein>
    <submittedName>
        <fullName evidence="2">Uncharacterized protein</fullName>
    </submittedName>
</protein>
<evidence type="ECO:0000256" key="1">
    <source>
        <dbReference type="SAM" id="MobiDB-lite"/>
    </source>
</evidence>
<dbReference type="EMBL" id="BSUK01000001">
    <property type="protein sequence ID" value="GMA24280.1"/>
    <property type="molecule type" value="Genomic_DNA"/>
</dbReference>
<organism evidence="2 3">
    <name type="scientific">Luteimicrobium album</name>
    <dbReference type="NCBI Taxonomy" id="1054550"/>
    <lineage>
        <taxon>Bacteria</taxon>
        <taxon>Bacillati</taxon>
        <taxon>Actinomycetota</taxon>
        <taxon>Actinomycetes</taxon>
        <taxon>Micrococcales</taxon>
        <taxon>Luteimicrobium</taxon>
    </lineage>
</organism>
<evidence type="ECO:0000313" key="2">
    <source>
        <dbReference type="EMBL" id="GMA24280.1"/>
    </source>
</evidence>
<sequence>MAHVSVIEVDSTRGPMPRNVEDMTTTETSASAEAPVTIPVRLAIEKAAPASPRP</sequence>
<evidence type="ECO:0000313" key="3">
    <source>
        <dbReference type="Proteomes" id="UP001157091"/>
    </source>
</evidence>